<keyword evidence="4" id="KW-1185">Reference proteome</keyword>
<keyword evidence="2" id="KW-0812">Transmembrane</keyword>
<comment type="caution">
    <text evidence="3">The sequence shown here is derived from an EMBL/GenBank/DDBJ whole genome shotgun (WGS) entry which is preliminary data.</text>
</comment>
<dbReference type="EMBL" id="BSTX01000003">
    <property type="protein sequence ID" value="GLZ79778.1"/>
    <property type="molecule type" value="Genomic_DNA"/>
</dbReference>
<dbReference type="AlphaFoldDB" id="A0A9W6WB66"/>
<keyword evidence="2" id="KW-1133">Transmembrane helix</keyword>
<feature type="coiled-coil region" evidence="1">
    <location>
        <begin position="48"/>
        <end position="75"/>
    </location>
</feature>
<name>A0A9W6WB66_9ACTN</name>
<dbReference type="RefSeq" id="WP_285664922.1">
    <property type="nucleotide sequence ID" value="NZ_BSTX01000003.1"/>
</dbReference>
<feature type="transmembrane region" description="Helical" evidence="2">
    <location>
        <begin position="6"/>
        <end position="25"/>
    </location>
</feature>
<sequence length="80" mass="9050">MNDCIEVIGVVGMFVLVIATVVTVLRQVGQSRRARLVLARERSYESLADRSVTEQEHARRELAELRDRVTALEKILAEVD</sequence>
<gene>
    <name evidence="3" type="ORF">Afil01_45850</name>
</gene>
<evidence type="ECO:0000256" key="2">
    <source>
        <dbReference type="SAM" id="Phobius"/>
    </source>
</evidence>
<dbReference type="Proteomes" id="UP001165079">
    <property type="component" value="Unassembled WGS sequence"/>
</dbReference>
<evidence type="ECO:0000313" key="4">
    <source>
        <dbReference type="Proteomes" id="UP001165079"/>
    </source>
</evidence>
<evidence type="ECO:0000313" key="3">
    <source>
        <dbReference type="EMBL" id="GLZ79778.1"/>
    </source>
</evidence>
<keyword evidence="1" id="KW-0175">Coiled coil</keyword>
<reference evidence="3" key="1">
    <citation type="submission" date="2023-03" db="EMBL/GenBank/DDBJ databases">
        <title>Actinorhabdospora filicis NBRC 111898.</title>
        <authorList>
            <person name="Ichikawa N."/>
            <person name="Sato H."/>
            <person name="Tonouchi N."/>
        </authorList>
    </citation>
    <scope>NUCLEOTIDE SEQUENCE</scope>
    <source>
        <strain evidence="3">NBRC 111898</strain>
    </source>
</reference>
<organism evidence="3 4">
    <name type="scientific">Actinorhabdospora filicis</name>
    <dbReference type="NCBI Taxonomy" id="1785913"/>
    <lineage>
        <taxon>Bacteria</taxon>
        <taxon>Bacillati</taxon>
        <taxon>Actinomycetota</taxon>
        <taxon>Actinomycetes</taxon>
        <taxon>Micromonosporales</taxon>
        <taxon>Micromonosporaceae</taxon>
        <taxon>Actinorhabdospora</taxon>
    </lineage>
</organism>
<accession>A0A9W6WB66</accession>
<keyword evidence="2" id="KW-0472">Membrane</keyword>
<evidence type="ECO:0000256" key="1">
    <source>
        <dbReference type="SAM" id="Coils"/>
    </source>
</evidence>
<proteinExistence type="predicted"/>
<protein>
    <submittedName>
        <fullName evidence="3">Uncharacterized protein</fullName>
    </submittedName>
</protein>